<proteinExistence type="predicted"/>
<dbReference type="Proteomes" id="UP001549291">
    <property type="component" value="Unassembled WGS sequence"/>
</dbReference>
<organism evidence="1 2">
    <name type="scientific">Bradyrhizobium japonicum</name>
    <dbReference type="NCBI Taxonomy" id="375"/>
    <lineage>
        <taxon>Bacteria</taxon>
        <taxon>Pseudomonadati</taxon>
        <taxon>Pseudomonadota</taxon>
        <taxon>Alphaproteobacteria</taxon>
        <taxon>Hyphomicrobiales</taxon>
        <taxon>Nitrobacteraceae</taxon>
        <taxon>Bradyrhizobium</taxon>
    </lineage>
</organism>
<protein>
    <submittedName>
        <fullName evidence="1">Uncharacterized protein</fullName>
    </submittedName>
</protein>
<dbReference type="EMBL" id="JBEPTQ010000002">
    <property type="protein sequence ID" value="MET4719543.1"/>
    <property type="molecule type" value="Genomic_DNA"/>
</dbReference>
<sequence length="82" mass="8312">MHPGRILGNVSGLLVGANTVAALRQGGHEVIAAPRKAGGNTVTGEGFKEAIADRQAMTDVSNAPSFDVEAPEPFDGAIKGSL</sequence>
<accession>A0ABV2RRG9</accession>
<evidence type="ECO:0000313" key="1">
    <source>
        <dbReference type="EMBL" id="MET4719543.1"/>
    </source>
</evidence>
<comment type="caution">
    <text evidence="1">The sequence shown here is derived from an EMBL/GenBank/DDBJ whole genome shotgun (WGS) entry which is preliminary data.</text>
</comment>
<gene>
    <name evidence="1" type="ORF">ABIF63_003649</name>
</gene>
<keyword evidence="2" id="KW-1185">Reference proteome</keyword>
<name>A0ABV2RRG9_BRAJP</name>
<reference evidence="1 2" key="1">
    <citation type="submission" date="2024-06" db="EMBL/GenBank/DDBJ databases">
        <title>Genomic Encyclopedia of Type Strains, Phase V (KMG-V): Genome sequencing to study the core and pangenomes of soil and plant-associated prokaryotes.</title>
        <authorList>
            <person name="Whitman W."/>
        </authorList>
    </citation>
    <scope>NUCLEOTIDE SEQUENCE [LARGE SCALE GENOMIC DNA]</scope>
    <source>
        <strain evidence="1 2">USDA 160</strain>
    </source>
</reference>
<evidence type="ECO:0000313" key="2">
    <source>
        <dbReference type="Proteomes" id="UP001549291"/>
    </source>
</evidence>